<sequence>MEVNKMTQPVRFGIVGMGWRAEAYLRVAGQLPHLFEIVGIAVRDPAKYKDAAAKWGIRLYSTPEELAKHCDFVLTAVSKASAPAVLQQLASLGVPVLAETPPAADEEGFKRIAELAEAGAPIQVAEQYPLQPHHAARAAVIRSGRIGDVRHVQVSAAHGYHGISLIRHYLSEKAGAECEIAARRFELPILEVPYRGRAVQDKLETELQDIAILSFSNGKSALLDFTRSQYFSPLRQNRLLIRGSHGEIRDNEVTSSISGSGGPGGYETWSIRRLQDGQEGSLAPLSLRELRGGAERLYRNPYYPAPFSDDEIAMAETLSRMADYAKQDTRFYSLQEALMDIRLSMAIDRAAATGQSVRVSPAL</sequence>
<dbReference type="SUPFAM" id="SSF51735">
    <property type="entry name" value="NAD(P)-binding Rossmann-fold domains"/>
    <property type="match status" value="1"/>
</dbReference>
<evidence type="ECO:0000313" key="3">
    <source>
        <dbReference type="Proteomes" id="UP000293568"/>
    </source>
</evidence>
<dbReference type="Proteomes" id="UP000293568">
    <property type="component" value="Chromosome"/>
</dbReference>
<dbReference type="PANTHER" id="PTHR43377">
    <property type="entry name" value="BILIVERDIN REDUCTASE A"/>
    <property type="match status" value="1"/>
</dbReference>
<organism evidence="2 3">
    <name type="scientific">Paenibacillus protaetiae</name>
    <dbReference type="NCBI Taxonomy" id="2509456"/>
    <lineage>
        <taxon>Bacteria</taxon>
        <taxon>Bacillati</taxon>
        <taxon>Bacillota</taxon>
        <taxon>Bacilli</taxon>
        <taxon>Bacillales</taxon>
        <taxon>Paenibacillaceae</taxon>
        <taxon>Paenibacillus</taxon>
    </lineage>
</organism>
<dbReference type="EMBL" id="CP035492">
    <property type="protein sequence ID" value="QAY68057.1"/>
    <property type="molecule type" value="Genomic_DNA"/>
</dbReference>
<name>A0A4P6F4F2_9BACL</name>
<dbReference type="OrthoDB" id="9772350at2"/>
<gene>
    <name evidence="2" type="ORF">ET464_18480</name>
</gene>
<dbReference type="GO" id="GO:0000166">
    <property type="term" value="F:nucleotide binding"/>
    <property type="evidence" value="ECO:0007669"/>
    <property type="project" value="InterPro"/>
</dbReference>
<dbReference type="PANTHER" id="PTHR43377:SF2">
    <property type="entry name" value="BINDING ROSSMANN FOLD OXIDOREDUCTASE, PUTATIVE (AFU_ORTHOLOGUE AFUA_4G00560)-RELATED"/>
    <property type="match status" value="1"/>
</dbReference>
<dbReference type="InterPro" id="IPR000683">
    <property type="entry name" value="Gfo/Idh/MocA-like_OxRdtase_N"/>
</dbReference>
<dbReference type="InterPro" id="IPR051450">
    <property type="entry name" value="Gfo/Idh/MocA_Oxidoreductases"/>
</dbReference>
<dbReference type="KEGG" id="pprt:ET464_18480"/>
<feature type="domain" description="Gfo/Idh/MocA-like oxidoreductase N-terminal" evidence="1">
    <location>
        <begin position="10"/>
        <end position="117"/>
    </location>
</feature>
<accession>A0A4P6F4F2</accession>
<proteinExistence type="predicted"/>
<evidence type="ECO:0000259" key="1">
    <source>
        <dbReference type="Pfam" id="PF01408"/>
    </source>
</evidence>
<keyword evidence="3" id="KW-1185">Reference proteome</keyword>
<dbReference type="Gene3D" id="3.30.360.10">
    <property type="entry name" value="Dihydrodipicolinate Reductase, domain 2"/>
    <property type="match status" value="1"/>
</dbReference>
<dbReference type="SUPFAM" id="SSF55347">
    <property type="entry name" value="Glyceraldehyde-3-phosphate dehydrogenase-like, C-terminal domain"/>
    <property type="match status" value="1"/>
</dbReference>
<reference evidence="2 3" key="1">
    <citation type="submission" date="2019-01" db="EMBL/GenBank/DDBJ databases">
        <title>Genome sequencing of strain FW100M-2.</title>
        <authorList>
            <person name="Heo J."/>
            <person name="Kim S.-J."/>
            <person name="Kim J.-S."/>
            <person name="Hong S.-B."/>
            <person name="Kwon S.-W."/>
        </authorList>
    </citation>
    <scope>NUCLEOTIDE SEQUENCE [LARGE SCALE GENOMIC DNA]</scope>
    <source>
        <strain evidence="2 3">FW100M-2</strain>
    </source>
</reference>
<dbReference type="Gene3D" id="3.40.50.720">
    <property type="entry name" value="NAD(P)-binding Rossmann-like Domain"/>
    <property type="match status" value="1"/>
</dbReference>
<dbReference type="AlphaFoldDB" id="A0A4P6F4F2"/>
<dbReference type="Pfam" id="PF01408">
    <property type="entry name" value="GFO_IDH_MocA"/>
    <property type="match status" value="1"/>
</dbReference>
<protein>
    <submittedName>
        <fullName evidence="2">Gfo/Idh/MocA family oxidoreductase</fullName>
    </submittedName>
</protein>
<dbReference type="InterPro" id="IPR036291">
    <property type="entry name" value="NAD(P)-bd_dom_sf"/>
</dbReference>
<evidence type="ECO:0000313" key="2">
    <source>
        <dbReference type="EMBL" id="QAY68057.1"/>
    </source>
</evidence>